<reference evidence="2" key="1">
    <citation type="submission" date="2020-12" db="EMBL/GenBank/DDBJ databases">
        <title>Vagococcus allomyrinae sp. nov. and Enterococcus lavae sp. nov., isolated from the larvae of Allomyrina dichotoma.</title>
        <authorList>
            <person name="Lee S.D."/>
        </authorList>
    </citation>
    <scope>NUCLEOTIDE SEQUENCE</scope>
    <source>
        <strain evidence="2">BWB3-3</strain>
    </source>
</reference>
<feature type="transmembrane region" description="Helical" evidence="1">
    <location>
        <begin position="149"/>
        <end position="171"/>
    </location>
</feature>
<name>A0A940P7Z4_9ENTE</name>
<gene>
    <name evidence="2" type="ORF">I6N95_01220</name>
</gene>
<keyword evidence="1" id="KW-0472">Membrane</keyword>
<keyword evidence="1" id="KW-1133">Transmembrane helix</keyword>
<keyword evidence="3" id="KW-1185">Reference proteome</keyword>
<keyword evidence="1" id="KW-0812">Transmembrane</keyword>
<feature type="transmembrane region" description="Helical" evidence="1">
    <location>
        <begin position="33"/>
        <end position="55"/>
    </location>
</feature>
<dbReference type="Gene3D" id="1.10.1760.20">
    <property type="match status" value="1"/>
</dbReference>
<dbReference type="Proteomes" id="UP000674938">
    <property type="component" value="Unassembled WGS sequence"/>
</dbReference>
<accession>A0A940P7Z4</accession>
<feature type="transmembrane region" description="Helical" evidence="1">
    <location>
        <begin position="96"/>
        <end position="114"/>
    </location>
</feature>
<comment type="caution">
    <text evidence="2">The sequence shown here is derived from an EMBL/GenBank/DDBJ whole genome shotgun (WGS) entry which is preliminary data.</text>
</comment>
<proteinExistence type="predicted"/>
<protein>
    <submittedName>
        <fullName evidence="2">ECF transporter S component</fullName>
    </submittedName>
</protein>
<dbReference type="AlphaFoldDB" id="A0A940P7Z4"/>
<sequence>MTTNKVKILAFCAIAVVLNVVLGSTVSALKIPLLFLDTIGTILVASTFGMSYGILTGVTTNLLMGLLTGPLAIPFALVNVAVAIVVALIAKGNLTYRKAIITGLILAFVAPMIGAPIRLVLFGGFTGSGTDVVIMALRASGKEMITSAYWGAVAGNLVDKVISCILVAWFVSLPQLKKSLSLSR</sequence>
<dbReference type="NCBIfam" id="NF045596">
    <property type="entry name" value="ECF_S_CD3073"/>
    <property type="match status" value="1"/>
</dbReference>
<feature type="transmembrane region" description="Helical" evidence="1">
    <location>
        <begin position="62"/>
        <end position="90"/>
    </location>
</feature>
<evidence type="ECO:0000256" key="1">
    <source>
        <dbReference type="SAM" id="Phobius"/>
    </source>
</evidence>
<dbReference type="RefSeq" id="WP_209524513.1">
    <property type="nucleotide sequence ID" value="NZ_JAEEGA010000001.1"/>
</dbReference>
<organism evidence="2 3">
    <name type="scientific">Vagococcus allomyrinae</name>
    <dbReference type="NCBI Taxonomy" id="2794353"/>
    <lineage>
        <taxon>Bacteria</taxon>
        <taxon>Bacillati</taxon>
        <taxon>Bacillota</taxon>
        <taxon>Bacilli</taxon>
        <taxon>Lactobacillales</taxon>
        <taxon>Enterococcaceae</taxon>
        <taxon>Vagococcus</taxon>
    </lineage>
</organism>
<evidence type="ECO:0000313" key="3">
    <source>
        <dbReference type="Proteomes" id="UP000674938"/>
    </source>
</evidence>
<evidence type="ECO:0000313" key="2">
    <source>
        <dbReference type="EMBL" id="MBP1039617.1"/>
    </source>
</evidence>
<dbReference type="EMBL" id="JAEEGA010000001">
    <property type="protein sequence ID" value="MBP1039617.1"/>
    <property type="molecule type" value="Genomic_DNA"/>
</dbReference>